<feature type="non-terminal residue" evidence="1">
    <location>
        <position position="1"/>
    </location>
</feature>
<protein>
    <submittedName>
        <fullName evidence="1">Uncharacterized protein</fullName>
    </submittedName>
</protein>
<evidence type="ECO:0000313" key="1">
    <source>
        <dbReference type="EMBL" id="EFN62670.1"/>
    </source>
</evidence>
<evidence type="ECO:0000313" key="2">
    <source>
        <dbReference type="Proteomes" id="UP000000311"/>
    </source>
</evidence>
<reference evidence="1 2" key="1">
    <citation type="journal article" date="2010" name="Science">
        <title>Genomic comparison of the ants Camponotus floridanus and Harpegnathos saltator.</title>
        <authorList>
            <person name="Bonasio R."/>
            <person name="Zhang G."/>
            <person name="Ye C."/>
            <person name="Mutti N.S."/>
            <person name="Fang X."/>
            <person name="Qin N."/>
            <person name="Donahue G."/>
            <person name="Yang P."/>
            <person name="Li Q."/>
            <person name="Li C."/>
            <person name="Zhang P."/>
            <person name="Huang Z."/>
            <person name="Berger S.L."/>
            <person name="Reinberg D."/>
            <person name="Wang J."/>
            <person name="Liebig J."/>
        </authorList>
    </citation>
    <scope>NUCLEOTIDE SEQUENCE [LARGE SCALE GENOMIC DNA]</scope>
    <source>
        <strain evidence="2">C129</strain>
    </source>
</reference>
<gene>
    <name evidence="1" type="ORF">EAG_05282</name>
</gene>
<sequence>SNGYSAEFIFTTVAHRVKSLICNNITAPFTPISPPFPAPSFFVISYIDGVPEQFKNIVAK</sequence>
<accession>E2AV70</accession>
<dbReference type="InParanoid" id="E2AV70"/>
<organism evidence="2">
    <name type="scientific">Camponotus floridanus</name>
    <name type="common">Florida carpenter ant</name>
    <dbReference type="NCBI Taxonomy" id="104421"/>
    <lineage>
        <taxon>Eukaryota</taxon>
        <taxon>Metazoa</taxon>
        <taxon>Ecdysozoa</taxon>
        <taxon>Arthropoda</taxon>
        <taxon>Hexapoda</taxon>
        <taxon>Insecta</taxon>
        <taxon>Pterygota</taxon>
        <taxon>Neoptera</taxon>
        <taxon>Endopterygota</taxon>
        <taxon>Hymenoptera</taxon>
        <taxon>Apocrita</taxon>
        <taxon>Aculeata</taxon>
        <taxon>Formicoidea</taxon>
        <taxon>Formicidae</taxon>
        <taxon>Formicinae</taxon>
        <taxon>Camponotus</taxon>
    </lineage>
</organism>
<dbReference type="EMBL" id="GL443040">
    <property type="protein sequence ID" value="EFN62670.1"/>
    <property type="molecule type" value="Genomic_DNA"/>
</dbReference>
<name>E2AV70_CAMFO</name>
<dbReference type="AlphaFoldDB" id="E2AV70"/>
<proteinExistence type="predicted"/>
<keyword evidence="2" id="KW-1185">Reference proteome</keyword>
<dbReference type="Proteomes" id="UP000000311">
    <property type="component" value="Unassembled WGS sequence"/>
</dbReference>
<feature type="non-terminal residue" evidence="1">
    <location>
        <position position="60"/>
    </location>
</feature>